<dbReference type="PANTHER" id="PTHR46621">
    <property type="entry name" value="SNRNA-ACTIVATING PROTEIN COMPLEX SUBUNIT 4"/>
    <property type="match status" value="1"/>
</dbReference>
<dbReference type="EMBL" id="CAJNRD030001124">
    <property type="protein sequence ID" value="CAG5107134.1"/>
    <property type="molecule type" value="Genomic_DNA"/>
</dbReference>
<feature type="compositionally biased region" description="Acidic residues" evidence="7">
    <location>
        <begin position="487"/>
        <end position="499"/>
    </location>
</feature>
<dbReference type="Proteomes" id="UP000786811">
    <property type="component" value="Unassembled WGS sequence"/>
</dbReference>
<dbReference type="GO" id="GO:0005634">
    <property type="term" value="C:nucleus"/>
    <property type="evidence" value="ECO:0007669"/>
    <property type="project" value="UniProtKB-SubCell"/>
</dbReference>
<organism evidence="10 11">
    <name type="scientific">Cotesia congregata</name>
    <name type="common">Parasitoid wasp</name>
    <name type="synonym">Apanteles congregatus</name>
    <dbReference type="NCBI Taxonomy" id="51543"/>
    <lineage>
        <taxon>Eukaryota</taxon>
        <taxon>Metazoa</taxon>
        <taxon>Ecdysozoa</taxon>
        <taxon>Arthropoda</taxon>
        <taxon>Hexapoda</taxon>
        <taxon>Insecta</taxon>
        <taxon>Pterygota</taxon>
        <taxon>Neoptera</taxon>
        <taxon>Endopterygota</taxon>
        <taxon>Hymenoptera</taxon>
        <taxon>Apocrita</taxon>
        <taxon>Ichneumonoidea</taxon>
        <taxon>Braconidae</taxon>
        <taxon>Microgastrinae</taxon>
        <taxon>Cotesia</taxon>
    </lineage>
</organism>
<keyword evidence="11" id="KW-1185">Reference proteome</keyword>
<feature type="domain" description="Myb-like" evidence="8">
    <location>
        <begin position="365"/>
        <end position="416"/>
    </location>
</feature>
<evidence type="ECO:0000256" key="7">
    <source>
        <dbReference type="SAM" id="MobiDB-lite"/>
    </source>
</evidence>
<gene>
    <name evidence="10" type="ORF">HICCMSTLAB_LOCUS12603</name>
</gene>
<protein>
    <submittedName>
        <fullName evidence="10">Similar to Snapc4: snRNA-activating protein complex subunit 4 (Mus musculus)</fullName>
    </submittedName>
</protein>
<dbReference type="OrthoDB" id="2143914at2759"/>
<feature type="domain" description="Myb-like" evidence="8">
    <location>
        <begin position="310"/>
        <end position="364"/>
    </location>
</feature>
<dbReference type="PROSITE" id="PS51294">
    <property type="entry name" value="HTH_MYB"/>
    <property type="match status" value="2"/>
</dbReference>
<feature type="domain" description="HTH myb-type" evidence="9">
    <location>
        <begin position="365"/>
        <end position="391"/>
    </location>
</feature>
<dbReference type="PANTHER" id="PTHR46621:SF1">
    <property type="entry name" value="SNRNA-ACTIVATING PROTEIN COMPLEX SUBUNIT 4"/>
    <property type="match status" value="1"/>
</dbReference>
<dbReference type="CDD" id="cd00167">
    <property type="entry name" value="SANT"/>
    <property type="match status" value="3"/>
</dbReference>
<feature type="region of interest" description="Disordered" evidence="7">
    <location>
        <begin position="485"/>
        <end position="509"/>
    </location>
</feature>
<dbReference type="Gene3D" id="1.10.10.60">
    <property type="entry name" value="Homeodomain-like"/>
    <property type="match status" value="4"/>
</dbReference>
<dbReference type="GO" id="GO:0000978">
    <property type="term" value="F:RNA polymerase II cis-regulatory region sequence-specific DNA binding"/>
    <property type="evidence" value="ECO:0007669"/>
    <property type="project" value="TreeGrafter"/>
</dbReference>
<dbReference type="GO" id="GO:0042795">
    <property type="term" value="P:snRNA transcription by RNA polymerase II"/>
    <property type="evidence" value="ECO:0007669"/>
    <property type="project" value="TreeGrafter"/>
</dbReference>
<evidence type="ECO:0000313" key="10">
    <source>
        <dbReference type="EMBL" id="CAG5107134.1"/>
    </source>
</evidence>
<dbReference type="GO" id="GO:0042796">
    <property type="term" value="P:snRNA transcription by RNA polymerase III"/>
    <property type="evidence" value="ECO:0007669"/>
    <property type="project" value="TreeGrafter"/>
</dbReference>
<name>A0A8J2HRD0_COTCN</name>
<dbReference type="SUPFAM" id="SSF46689">
    <property type="entry name" value="Homeodomain-like"/>
    <property type="match status" value="3"/>
</dbReference>
<dbReference type="PROSITE" id="PS50090">
    <property type="entry name" value="MYB_LIKE"/>
    <property type="match status" value="4"/>
</dbReference>
<feature type="compositionally biased region" description="Acidic residues" evidence="7">
    <location>
        <begin position="19"/>
        <end position="43"/>
    </location>
</feature>
<dbReference type="GO" id="GO:0019185">
    <property type="term" value="C:snRNA-activating protein complex"/>
    <property type="evidence" value="ECO:0007669"/>
    <property type="project" value="TreeGrafter"/>
</dbReference>
<feature type="domain" description="Myb-like" evidence="8">
    <location>
        <begin position="256"/>
        <end position="308"/>
    </location>
</feature>
<feature type="compositionally biased region" description="Acidic residues" evidence="7">
    <location>
        <begin position="845"/>
        <end position="872"/>
    </location>
</feature>
<evidence type="ECO:0000256" key="5">
    <source>
        <dbReference type="ARBA" id="ARBA00023242"/>
    </source>
</evidence>
<reference evidence="10" key="1">
    <citation type="submission" date="2021-04" db="EMBL/GenBank/DDBJ databases">
        <authorList>
            <person name="Chebbi M.A.C M."/>
        </authorList>
    </citation>
    <scope>NUCLEOTIDE SEQUENCE</scope>
</reference>
<dbReference type="SMART" id="SM00717">
    <property type="entry name" value="SANT"/>
    <property type="match status" value="4"/>
</dbReference>
<accession>A0A8J2HRD0</accession>
<evidence type="ECO:0000256" key="1">
    <source>
        <dbReference type="ARBA" id="ARBA00004123"/>
    </source>
</evidence>
<dbReference type="Pfam" id="PF13921">
    <property type="entry name" value="Myb_DNA-bind_6"/>
    <property type="match status" value="2"/>
</dbReference>
<dbReference type="Pfam" id="PF00249">
    <property type="entry name" value="Myb_DNA-binding"/>
    <property type="match status" value="1"/>
</dbReference>
<evidence type="ECO:0000313" key="11">
    <source>
        <dbReference type="Proteomes" id="UP000786811"/>
    </source>
</evidence>
<feature type="region of interest" description="Disordered" evidence="7">
    <location>
        <begin position="1"/>
        <end position="71"/>
    </location>
</feature>
<feature type="coiled-coil region" evidence="6">
    <location>
        <begin position="83"/>
        <end position="110"/>
    </location>
</feature>
<dbReference type="GO" id="GO:0001006">
    <property type="term" value="F:RNA polymerase III type 3 promoter sequence-specific DNA binding"/>
    <property type="evidence" value="ECO:0007669"/>
    <property type="project" value="TreeGrafter"/>
</dbReference>
<sequence length="911" mass="106632">MSDNEDTLEEIKAMQEILSQDDFDYYDDDDDHDNNVNDDDDDDDKRFDRKPSVSNNPSSTLDSDDESPNDDAHKLAVESLKSVENLMLLCRQAEQAIQAKIEENAKKRQEVDYQIHLLAKGGRANWRVPYNKAGMPYFKDEKQFPAPKNEDTKMKEKNNELLISHLRRPIRWTYKDRNYLRIAIRKQAASDTFDKMIRDSSKNDTTSSELQPPKDLRTMVGPLGAREFDWMKISTIDMKCRHTPNECRVMWNILLHPDINDSQWKNDEEEQLKAKAREHKLQDWDTIAKELNTGRTGYVCFIAFHRTLENTVYNDRAWSLHENKILTESVERLRFGDFIPWGRVSTYINDRTKTQIYARWKYNLDPSLKKGRFTAEEDDLLLDSVAKYGQNFPRISADIMPYRSSVQLSGRFKLLMLKTNSSYNSWSLLEDRQLIQLYEEFGSQWSMIASIMKKDRTYIRHRYTIITRHMSKGVRLANIPRKRPIDEVDCEDDDDEVDEPDSRNDNMGTNSSIDAQLMRYFQGIQATESKPGRKAVYHTPDQLELRTKKLDQIFEMLNVKMEIPDNLDVYDLSEKNKQLLSSYKEYIYLKSSVKPQVIEEYRQKMFGDFDLNDDSEPFIPPAPFGLFQNGAKRINQRKKAKFDGRLDAEPVQNLQIVLDMDMETPSNVLEKLNDEEKEQFDKISELVASKCTRLQFAGRFEQAYVPSVESVSKPAKKLNPSDKLKFKPVPDYEPESWRHASLKKDLFIPPNYSTLLGYQALLNFRESQSIMRNRTDDLATPDLVKLTAEGKQAFHLFKTRFRRLFKYPILMSRIIPKDKKLPDRTVLKEGEGIQMDKKKIKIMNEEDNENDPSSELTEDYEQSSEFDNEPDSLQDPLSQQEIKCEIKYDINENGQEQTKRFVLSVKLDQVK</sequence>
<evidence type="ECO:0000259" key="8">
    <source>
        <dbReference type="PROSITE" id="PS50090"/>
    </source>
</evidence>
<dbReference type="InterPro" id="IPR009057">
    <property type="entry name" value="Homeodomain-like_sf"/>
</dbReference>
<evidence type="ECO:0000256" key="2">
    <source>
        <dbReference type="ARBA" id="ARBA00023015"/>
    </source>
</evidence>
<feature type="domain" description="HTH myb-type" evidence="9">
    <location>
        <begin position="256"/>
        <end position="312"/>
    </location>
</feature>
<feature type="region of interest" description="Disordered" evidence="7">
    <location>
        <begin position="838"/>
        <end position="878"/>
    </location>
</feature>
<dbReference type="InterPro" id="IPR001005">
    <property type="entry name" value="SANT/Myb"/>
</dbReference>
<comment type="subcellular location">
    <subcellularLocation>
        <location evidence="1">Nucleus</location>
    </subcellularLocation>
</comment>
<keyword evidence="4" id="KW-0804">Transcription</keyword>
<dbReference type="InterPro" id="IPR017930">
    <property type="entry name" value="Myb_dom"/>
</dbReference>
<keyword evidence="3" id="KW-0238">DNA-binding</keyword>
<feature type="compositionally biased region" description="Polar residues" evidence="7">
    <location>
        <begin position="52"/>
        <end position="61"/>
    </location>
</feature>
<evidence type="ECO:0000256" key="3">
    <source>
        <dbReference type="ARBA" id="ARBA00023125"/>
    </source>
</evidence>
<keyword evidence="5" id="KW-0539">Nucleus</keyword>
<proteinExistence type="predicted"/>
<dbReference type="AlphaFoldDB" id="A0A8J2HRD0"/>
<feature type="domain" description="Myb-like" evidence="8">
    <location>
        <begin position="418"/>
        <end position="467"/>
    </location>
</feature>
<dbReference type="InterPro" id="IPR051575">
    <property type="entry name" value="Myb-like_DNA-bd"/>
</dbReference>
<keyword evidence="2" id="KW-0805">Transcription regulation</keyword>
<evidence type="ECO:0000256" key="4">
    <source>
        <dbReference type="ARBA" id="ARBA00023163"/>
    </source>
</evidence>
<keyword evidence="6" id="KW-0175">Coiled coil</keyword>
<comment type="caution">
    <text evidence="10">The sequence shown here is derived from an EMBL/GenBank/DDBJ whole genome shotgun (WGS) entry which is preliminary data.</text>
</comment>
<evidence type="ECO:0000259" key="9">
    <source>
        <dbReference type="PROSITE" id="PS51294"/>
    </source>
</evidence>
<evidence type="ECO:0000256" key="6">
    <source>
        <dbReference type="SAM" id="Coils"/>
    </source>
</evidence>